<proteinExistence type="inferred from homology"/>
<dbReference type="PANTHER" id="PTHR10625">
    <property type="entry name" value="HISTONE DEACETYLASE HDAC1-RELATED"/>
    <property type="match status" value="1"/>
</dbReference>
<keyword evidence="4" id="KW-1185">Reference proteome</keyword>
<sequence>MSLALISHDHYLDHDQPEHPENANRLRAIHALLAADDDLQQHLTTLEPRHASVAEIEAVHVPSHLPNLQRMGQFGDWADPETYILPDSVEIAQLAAGGSIVATDAVLSGLHPNAFALVRPPGHHATADQAMGFCLFNNAAIAAAFAQREYGLKRVAILDWDVHHGNGTQDIFYTNPDVLYISTHGWPLWPGSGHWKEMGENAGLGTTLNLPLRPLTGDMGFNLIFEHTIAPAIRRFEPELLIISAGYDAHVYDPLGNLALSTGGYAQLASIVYNLAAECCDGRLVGLLEGGYNLEALAQSLNATLHTWVSGQPAPAFNQEFSHTPEPDVMWLIEHLRREHPLLKG</sequence>
<dbReference type="InterPro" id="IPR037138">
    <property type="entry name" value="His_deacetylse_dom_sf"/>
</dbReference>
<dbReference type="SUPFAM" id="SSF52768">
    <property type="entry name" value="Arginase/deacetylase"/>
    <property type="match status" value="1"/>
</dbReference>
<evidence type="ECO:0000313" key="3">
    <source>
        <dbReference type="EMBL" id="KPL81453.1"/>
    </source>
</evidence>
<accession>A0A0P6XED4</accession>
<dbReference type="PANTHER" id="PTHR10625:SF10">
    <property type="entry name" value="HISTONE DEACETYLASE HDAC1"/>
    <property type="match status" value="1"/>
</dbReference>
<dbReference type="PRINTS" id="PR01270">
    <property type="entry name" value="HDASUPER"/>
</dbReference>
<dbReference type="GO" id="GO:0004407">
    <property type="term" value="F:histone deacetylase activity"/>
    <property type="evidence" value="ECO:0007669"/>
    <property type="project" value="TreeGrafter"/>
</dbReference>
<comment type="similarity">
    <text evidence="1">Belongs to the histone deacetylase family.</text>
</comment>
<dbReference type="AlphaFoldDB" id="A0A0P6XED4"/>
<dbReference type="PATRIC" id="fig|70996.4.peg.2370"/>
<dbReference type="Pfam" id="PF00850">
    <property type="entry name" value="Hist_deacetyl"/>
    <property type="match status" value="1"/>
</dbReference>
<dbReference type="InterPro" id="IPR023801">
    <property type="entry name" value="His_deacetylse_dom"/>
</dbReference>
<dbReference type="InterPro" id="IPR000286">
    <property type="entry name" value="HDACs"/>
</dbReference>
<evidence type="ECO:0000256" key="1">
    <source>
        <dbReference type="ARBA" id="ARBA00005947"/>
    </source>
</evidence>
<dbReference type="CDD" id="cd09992">
    <property type="entry name" value="HDAC_classII"/>
    <property type="match status" value="1"/>
</dbReference>
<feature type="domain" description="Histone deacetylase" evidence="2">
    <location>
        <begin position="19"/>
        <end position="306"/>
    </location>
</feature>
<dbReference type="InterPro" id="IPR023696">
    <property type="entry name" value="Ureohydrolase_dom_sf"/>
</dbReference>
<dbReference type="OrthoDB" id="9808367at2"/>
<gene>
    <name evidence="3" type="ORF">SE18_22745</name>
</gene>
<dbReference type="EMBL" id="LGKP01000035">
    <property type="protein sequence ID" value="KPL81453.1"/>
    <property type="molecule type" value="Genomic_DNA"/>
</dbReference>
<name>A0A0P6XED4_9CHLR</name>
<organism evidence="3 4">
    <name type="scientific">Herpetosiphon geysericola</name>
    <dbReference type="NCBI Taxonomy" id="70996"/>
    <lineage>
        <taxon>Bacteria</taxon>
        <taxon>Bacillati</taxon>
        <taxon>Chloroflexota</taxon>
        <taxon>Chloroflexia</taxon>
        <taxon>Herpetosiphonales</taxon>
        <taxon>Herpetosiphonaceae</taxon>
        <taxon>Herpetosiphon</taxon>
    </lineage>
</organism>
<dbReference type="RefSeq" id="WP_054536752.1">
    <property type="nucleotide sequence ID" value="NZ_LGKP01000035.1"/>
</dbReference>
<comment type="caution">
    <text evidence="3">The sequence shown here is derived from an EMBL/GenBank/DDBJ whole genome shotgun (WGS) entry which is preliminary data.</text>
</comment>
<dbReference type="Proteomes" id="UP000050277">
    <property type="component" value="Unassembled WGS sequence"/>
</dbReference>
<reference evidence="3 4" key="1">
    <citation type="submission" date="2015-07" db="EMBL/GenBank/DDBJ databases">
        <title>Whole genome sequence of Herpetosiphon geysericola DSM 7119.</title>
        <authorList>
            <person name="Hemp J."/>
            <person name="Ward L.M."/>
            <person name="Pace L.A."/>
            <person name="Fischer W.W."/>
        </authorList>
    </citation>
    <scope>NUCLEOTIDE SEQUENCE [LARGE SCALE GENOMIC DNA]</scope>
    <source>
        <strain evidence="3 4">DSM 7119</strain>
    </source>
</reference>
<dbReference type="Gene3D" id="3.40.800.20">
    <property type="entry name" value="Histone deacetylase domain"/>
    <property type="match status" value="1"/>
</dbReference>
<evidence type="ECO:0000313" key="4">
    <source>
        <dbReference type="Proteomes" id="UP000050277"/>
    </source>
</evidence>
<evidence type="ECO:0000259" key="2">
    <source>
        <dbReference type="Pfam" id="PF00850"/>
    </source>
</evidence>
<dbReference type="STRING" id="70996.SE18_22745"/>
<protein>
    <recommendedName>
        <fullName evidence="2">Histone deacetylase domain-containing protein</fullName>
    </recommendedName>
</protein>
<dbReference type="GO" id="GO:0040029">
    <property type="term" value="P:epigenetic regulation of gene expression"/>
    <property type="evidence" value="ECO:0007669"/>
    <property type="project" value="TreeGrafter"/>
</dbReference>